<sequence>QTSVSNALLRFDHQTYSEDQNNRRQTYVSNIKKTKQEQQDGVKKYLEHRKLMRQADAAKLKADINIKLQTGAKERMMEARNRVAQQKSRQVNIIDFYSLPYNTMSHTKSAPMCLSIQETDSEL</sequence>
<proteinExistence type="predicted"/>
<accession>A0A0B7BWL4</accession>
<dbReference type="PANTHER" id="PTHR46723">
    <property type="entry name" value="LEUCINE-RICH REPEAT AND IQ DOMAIN-CONTAINING PROTEIN 3"/>
    <property type="match status" value="1"/>
</dbReference>
<protein>
    <submittedName>
        <fullName evidence="2">Uncharacterized protein</fullName>
    </submittedName>
</protein>
<feature type="non-terminal residue" evidence="2">
    <location>
        <position position="1"/>
    </location>
</feature>
<reference evidence="2" key="1">
    <citation type="submission" date="2014-12" db="EMBL/GenBank/DDBJ databases">
        <title>Insight into the proteome of Arion vulgaris.</title>
        <authorList>
            <person name="Aradska J."/>
            <person name="Bulat T."/>
            <person name="Smidak R."/>
            <person name="Sarate P."/>
            <person name="Gangsoo J."/>
            <person name="Sialana F."/>
            <person name="Bilban M."/>
            <person name="Lubec G."/>
        </authorList>
    </citation>
    <scope>NUCLEOTIDE SEQUENCE</scope>
    <source>
        <tissue evidence="2">Skin</tissue>
    </source>
</reference>
<evidence type="ECO:0000313" key="2">
    <source>
        <dbReference type="EMBL" id="CEK97317.1"/>
    </source>
</evidence>
<evidence type="ECO:0000256" key="1">
    <source>
        <dbReference type="SAM" id="MobiDB-lite"/>
    </source>
</evidence>
<gene>
    <name evidence="2" type="primary">ORF215427</name>
</gene>
<dbReference type="AlphaFoldDB" id="A0A0B7BWL4"/>
<feature type="compositionally biased region" description="Basic and acidic residues" evidence="1">
    <location>
        <begin position="10"/>
        <end position="22"/>
    </location>
</feature>
<organism evidence="2">
    <name type="scientific">Arion vulgaris</name>
    <dbReference type="NCBI Taxonomy" id="1028688"/>
    <lineage>
        <taxon>Eukaryota</taxon>
        <taxon>Metazoa</taxon>
        <taxon>Spiralia</taxon>
        <taxon>Lophotrochozoa</taxon>
        <taxon>Mollusca</taxon>
        <taxon>Gastropoda</taxon>
        <taxon>Heterobranchia</taxon>
        <taxon>Euthyneura</taxon>
        <taxon>Panpulmonata</taxon>
        <taxon>Eupulmonata</taxon>
        <taxon>Stylommatophora</taxon>
        <taxon>Helicina</taxon>
        <taxon>Arionoidea</taxon>
        <taxon>Arionidae</taxon>
        <taxon>Arion</taxon>
    </lineage>
</organism>
<dbReference type="InterPro" id="IPR052859">
    <property type="entry name" value="LRR-IQ_domain_protein"/>
</dbReference>
<name>A0A0B7BWL4_9EUPU</name>
<dbReference type="PANTHER" id="PTHR46723:SF1">
    <property type="entry name" value="LEUCINE-RICH REPEAT AND IQ DOMAIN-CONTAINING PROTEIN 3"/>
    <property type="match status" value="1"/>
</dbReference>
<feature type="region of interest" description="Disordered" evidence="1">
    <location>
        <begin position="1"/>
        <end position="24"/>
    </location>
</feature>
<dbReference type="EMBL" id="HACG01050452">
    <property type="protein sequence ID" value="CEK97317.1"/>
    <property type="molecule type" value="Transcribed_RNA"/>
</dbReference>